<dbReference type="PRINTS" id="PR01653">
    <property type="entry name" value="TCTPROTEIN"/>
</dbReference>
<dbReference type="InterPro" id="IPR018105">
    <property type="entry name" value="Translational_control_tumour_p"/>
</dbReference>
<feature type="compositionally biased region" description="Basic residues" evidence="3">
    <location>
        <begin position="88"/>
        <end position="100"/>
    </location>
</feature>
<keyword evidence="6" id="KW-1185">Reference proteome</keyword>
<accession>A0A1A6GI79</accession>
<dbReference type="InterPro" id="IPR018103">
    <property type="entry name" value="Translation_control_tumour_CS"/>
</dbReference>
<comment type="similarity">
    <text evidence="2">Belongs to the TCTP family.</text>
</comment>
<comment type="caution">
    <text evidence="5">The sequence shown here is derived from an EMBL/GenBank/DDBJ whole genome shotgun (WGS) entry which is preliminary data.</text>
</comment>
<feature type="region of interest" description="Disordered" evidence="3">
    <location>
        <begin position="88"/>
        <end position="148"/>
    </location>
</feature>
<dbReference type="PANTHER" id="PTHR31894:SF0">
    <property type="entry name" value="UPF0461 PROTEIN C5ORF24"/>
    <property type="match status" value="1"/>
</dbReference>
<proteinExistence type="inferred from homology"/>
<dbReference type="PROSITE" id="PS51797">
    <property type="entry name" value="TCTP_3"/>
    <property type="match status" value="1"/>
</dbReference>
<feature type="domain" description="TCTP" evidence="4">
    <location>
        <begin position="217"/>
        <end position="322"/>
    </location>
</feature>
<organism evidence="5 6">
    <name type="scientific">Neotoma lepida</name>
    <name type="common">Desert woodrat</name>
    <dbReference type="NCBI Taxonomy" id="56216"/>
    <lineage>
        <taxon>Eukaryota</taxon>
        <taxon>Metazoa</taxon>
        <taxon>Chordata</taxon>
        <taxon>Craniata</taxon>
        <taxon>Vertebrata</taxon>
        <taxon>Euteleostomi</taxon>
        <taxon>Mammalia</taxon>
        <taxon>Eutheria</taxon>
        <taxon>Euarchontoglires</taxon>
        <taxon>Glires</taxon>
        <taxon>Rodentia</taxon>
        <taxon>Myomorpha</taxon>
        <taxon>Muroidea</taxon>
        <taxon>Cricetidae</taxon>
        <taxon>Neotominae</taxon>
        <taxon>Neotoma</taxon>
    </lineage>
</organism>
<dbReference type="InterPro" id="IPR034737">
    <property type="entry name" value="TCTP"/>
</dbReference>
<gene>
    <name evidence="5" type="ORF">A6R68_05984</name>
</gene>
<dbReference type="InterPro" id="IPR011057">
    <property type="entry name" value="Mss4-like_sf"/>
</dbReference>
<reference evidence="5 6" key="1">
    <citation type="submission" date="2016-06" db="EMBL/GenBank/DDBJ databases">
        <title>The Draft Genome Sequence and Annotation of the Desert Woodrat Neotoma lepida.</title>
        <authorList>
            <person name="Campbell M."/>
            <person name="Oakeson K.F."/>
            <person name="Yandell M."/>
            <person name="Halpert J.R."/>
            <person name="Dearing D."/>
        </authorList>
    </citation>
    <scope>NUCLEOTIDE SEQUENCE [LARGE SCALE GENOMIC DNA]</scope>
    <source>
        <strain evidence="5">417</strain>
        <tissue evidence="5">Liver</tissue>
    </source>
</reference>
<protein>
    <recommendedName>
        <fullName evidence="4">TCTP domain-containing protein</fullName>
    </recommendedName>
</protein>
<dbReference type="PANTHER" id="PTHR31894">
    <property type="entry name" value="UPF0461 PROTEIN C5ORF24"/>
    <property type="match status" value="1"/>
</dbReference>
<dbReference type="OrthoDB" id="10072110at2759"/>
<dbReference type="PROSITE" id="PS01002">
    <property type="entry name" value="TCTP_1"/>
    <property type="match status" value="1"/>
</dbReference>
<evidence type="ECO:0000313" key="6">
    <source>
        <dbReference type="Proteomes" id="UP000092124"/>
    </source>
</evidence>
<dbReference type="Pfam" id="PF17724">
    <property type="entry name" value="DUF5568"/>
    <property type="match status" value="1"/>
</dbReference>
<comment type="similarity">
    <text evidence="1">Belongs to the UPF0461 family.</text>
</comment>
<dbReference type="Proteomes" id="UP000092124">
    <property type="component" value="Unassembled WGS sequence"/>
</dbReference>
<evidence type="ECO:0000256" key="3">
    <source>
        <dbReference type="SAM" id="MobiDB-lite"/>
    </source>
</evidence>
<sequence>MLAWATAKMMHPVAGSNPAFCGPGKPSCLNEDAMRAADQFDIYSSQQSKYGHTVSHKPMVCQRQDPLNETHLQPTSGRNIEIKDELKKKKNLNRSGKRGRPSGTTKSAGYRTSTGRPLGTTKAAGFKTSPGRPLGTTKAAGYKVSPGRPPGSIKALSRLADLGYGCGTAAFPYPMMHSRAVHGVQEPSGEVKPPTLWLHRARSALSGWRRCPPAATMIIYQDLISHDELFSDIYKVREIADRLCLEVEGKMVSRTEGNIDDSLIGGNASAEGPEGEGTESTVVTCVDIVMNHHLQETSFTKEAYKKCSMCCKQPGDDMGGDY</sequence>
<dbReference type="InterPro" id="IPR011323">
    <property type="entry name" value="Mss4/transl-control_tumour"/>
</dbReference>
<name>A0A1A6GI79_NEOLE</name>
<dbReference type="EMBL" id="LZPO01096785">
    <property type="protein sequence ID" value="OBS65465.1"/>
    <property type="molecule type" value="Genomic_DNA"/>
</dbReference>
<evidence type="ECO:0000259" key="4">
    <source>
        <dbReference type="PROSITE" id="PS51797"/>
    </source>
</evidence>
<dbReference type="InterPro" id="IPR040419">
    <property type="entry name" value="DUF5568"/>
</dbReference>
<dbReference type="Gene3D" id="2.170.150.10">
    <property type="entry name" value="Metal Binding Protein, Guanine Nucleotide Exchange Factor, Chain A"/>
    <property type="match status" value="1"/>
</dbReference>
<feature type="compositionally biased region" description="Polar residues" evidence="3">
    <location>
        <begin position="102"/>
        <end position="115"/>
    </location>
</feature>
<evidence type="ECO:0000313" key="5">
    <source>
        <dbReference type="EMBL" id="OBS65465.1"/>
    </source>
</evidence>
<dbReference type="Pfam" id="PF00838">
    <property type="entry name" value="TCTP"/>
    <property type="match status" value="1"/>
</dbReference>
<dbReference type="STRING" id="56216.A0A1A6GI79"/>
<evidence type="ECO:0000256" key="2">
    <source>
        <dbReference type="PROSITE-ProRule" id="PRU01133"/>
    </source>
</evidence>
<evidence type="ECO:0000256" key="1">
    <source>
        <dbReference type="ARBA" id="ARBA00010106"/>
    </source>
</evidence>
<dbReference type="AlphaFoldDB" id="A0A1A6GI79"/>
<dbReference type="SUPFAM" id="SSF51316">
    <property type="entry name" value="Mss4-like"/>
    <property type="match status" value="1"/>
</dbReference>